<keyword evidence="2" id="KW-1133">Transmembrane helix</keyword>
<keyword evidence="2" id="KW-0472">Membrane</keyword>
<dbReference type="Proteomes" id="UP000565468">
    <property type="component" value="Unassembled WGS sequence"/>
</dbReference>
<feature type="domain" description="YrhK" evidence="3">
    <location>
        <begin position="42"/>
        <end position="93"/>
    </location>
</feature>
<dbReference type="AlphaFoldDB" id="A0A848MBK9"/>
<keyword evidence="5" id="KW-1185">Reference proteome</keyword>
<feature type="compositionally biased region" description="Polar residues" evidence="1">
    <location>
        <begin position="1"/>
        <end position="16"/>
    </location>
</feature>
<feature type="region of interest" description="Disordered" evidence="1">
    <location>
        <begin position="1"/>
        <end position="20"/>
    </location>
</feature>
<organism evidence="4 5">
    <name type="scientific">Paenibacillus lemnae</name>
    <dbReference type="NCBI Taxonomy" id="1330551"/>
    <lineage>
        <taxon>Bacteria</taxon>
        <taxon>Bacillati</taxon>
        <taxon>Bacillota</taxon>
        <taxon>Bacilli</taxon>
        <taxon>Bacillales</taxon>
        <taxon>Paenibacillaceae</taxon>
        <taxon>Paenibacillus</taxon>
    </lineage>
</organism>
<evidence type="ECO:0000256" key="1">
    <source>
        <dbReference type="SAM" id="MobiDB-lite"/>
    </source>
</evidence>
<gene>
    <name evidence="4" type="ORF">HII30_16880</name>
</gene>
<evidence type="ECO:0000256" key="2">
    <source>
        <dbReference type="SAM" id="Phobius"/>
    </source>
</evidence>
<sequence>MNTKQEIAQDSRQAGSNERLRTRMKRRLAAAARRKRRLTVTNRYETGMVLSEIVTGLFFIAGSICMFYPQSKHIPTVLYLTGSIMMLLRSGLRASYWFRLKELQAENAAGGATGGGDWTR</sequence>
<reference evidence="4 5" key="1">
    <citation type="submission" date="2020-04" db="EMBL/GenBank/DDBJ databases">
        <title>Paenibacillus algicola sp. nov., a novel marine bacterium producing alginate lyase.</title>
        <authorList>
            <person name="Huang H."/>
        </authorList>
    </citation>
    <scope>NUCLEOTIDE SEQUENCE [LARGE SCALE GENOMIC DNA]</scope>
    <source>
        <strain evidence="4 5">L7-75</strain>
    </source>
</reference>
<dbReference type="InterPro" id="IPR025424">
    <property type="entry name" value="YrhK_domain"/>
</dbReference>
<protein>
    <recommendedName>
        <fullName evidence="3">YrhK domain-containing protein</fullName>
    </recommendedName>
</protein>
<feature type="transmembrane region" description="Helical" evidence="2">
    <location>
        <begin position="44"/>
        <end position="68"/>
    </location>
</feature>
<dbReference type="Pfam" id="PF14145">
    <property type="entry name" value="YrhK"/>
    <property type="match status" value="1"/>
</dbReference>
<comment type="caution">
    <text evidence="4">The sequence shown here is derived from an EMBL/GenBank/DDBJ whole genome shotgun (WGS) entry which is preliminary data.</text>
</comment>
<keyword evidence="2" id="KW-0812">Transmembrane</keyword>
<evidence type="ECO:0000313" key="4">
    <source>
        <dbReference type="EMBL" id="NMO97442.1"/>
    </source>
</evidence>
<name>A0A848MBK9_PAELE</name>
<evidence type="ECO:0000313" key="5">
    <source>
        <dbReference type="Proteomes" id="UP000565468"/>
    </source>
</evidence>
<dbReference type="RefSeq" id="WP_169506228.1">
    <property type="nucleotide sequence ID" value="NZ_JABBPN010000018.1"/>
</dbReference>
<feature type="transmembrane region" description="Helical" evidence="2">
    <location>
        <begin position="74"/>
        <end position="92"/>
    </location>
</feature>
<proteinExistence type="predicted"/>
<dbReference type="EMBL" id="JABBPN010000018">
    <property type="protein sequence ID" value="NMO97442.1"/>
    <property type="molecule type" value="Genomic_DNA"/>
</dbReference>
<accession>A0A848MBK9</accession>
<evidence type="ECO:0000259" key="3">
    <source>
        <dbReference type="Pfam" id="PF14145"/>
    </source>
</evidence>